<organism evidence="2 3">
    <name type="scientific">Staphylotrichum tortipilum</name>
    <dbReference type="NCBI Taxonomy" id="2831512"/>
    <lineage>
        <taxon>Eukaryota</taxon>
        <taxon>Fungi</taxon>
        <taxon>Dikarya</taxon>
        <taxon>Ascomycota</taxon>
        <taxon>Pezizomycotina</taxon>
        <taxon>Sordariomycetes</taxon>
        <taxon>Sordariomycetidae</taxon>
        <taxon>Sordariales</taxon>
        <taxon>Chaetomiaceae</taxon>
        <taxon>Staphylotrichum</taxon>
    </lineage>
</organism>
<feature type="chain" id="PRO_5043000219" evidence="1">
    <location>
        <begin position="20"/>
        <end position="182"/>
    </location>
</feature>
<keyword evidence="3" id="KW-1185">Reference proteome</keyword>
<accession>A0AAN6MRU3</accession>
<dbReference type="Proteomes" id="UP001303889">
    <property type="component" value="Unassembled WGS sequence"/>
</dbReference>
<dbReference type="AlphaFoldDB" id="A0AAN6MRU3"/>
<reference evidence="2" key="2">
    <citation type="submission" date="2023-05" db="EMBL/GenBank/DDBJ databases">
        <authorList>
            <consortium name="Lawrence Berkeley National Laboratory"/>
            <person name="Steindorff A."/>
            <person name="Hensen N."/>
            <person name="Bonometti L."/>
            <person name="Westerberg I."/>
            <person name="Brannstrom I.O."/>
            <person name="Guillou S."/>
            <person name="Cros-Aarteil S."/>
            <person name="Calhoun S."/>
            <person name="Haridas S."/>
            <person name="Kuo A."/>
            <person name="Mondo S."/>
            <person name="Pangilinan J."/>
            <person name="Riley R."/>
            <person name="Labutti K."/>
            <person name="Andreopoulos B."/>
            <person name="Lipzen A."/>
            <person name="Chen C."/>
            <person name="Yanf M."/>
            <person name="Daum C."/>
            <person name="Ng V."/>
            <person name="Clum A."/>
            <person name="Ohm R."/>
            <person name="Martin F."/>
            <person name="Silar P."/>
            <person name="Natvig D."/>
            <person name="Lalanne C."/>
            <person name="Gautier V."/>
            <person name="Ament-Velasquez S.L."/>
            <person name="Kruys A."/>
            <person name="Hutchinson M.I."/>
            <person name="Powell A.J."/>
            <person name="Barry K."/>
            <person name="Miller A.N."/>
            <person name="Grigoriev I.V."/>
            <person name="Debuchy R."/>
            <person name="Gladieux P."/>
            <person name="Thoren M.H."/>
            <person name="Johannesson H."/>
        </authorList>
    </citation>
    <scope>NUCLEOTIDE SEQUENCE</scope>
    <source>
        <strain evidence="2">CBS 103.79</strain>
    </source>
</reference>
<proteinExistence type="predicted"/>
<reference evidence="2" key="1">
    <citation type="journal article" date="2023" name="Mol. Phylogenet. Evol.">
        <title>Genome-scale phylogeny and comparative genomics of the fungal order Sordariales.</title>
        <authorList>
            <person name="Hensen N."/>
            <person name="Bonometti L."/>
            <person name="Westerberg I."/>
            <person name="Brannstrom I.O."/>
            <person name="Guillou S."/>
            <person name="Cros-Aarteil S."/>
            <person name="Calhoun S."/>
            <person name="Haridas S."/>
            <person name="Kuo A."/>
            <person name="Mondo S."/>
            <person name="Pangilinan J."/>
            <person name="Riley R."/>
            <person name="LaButti K."/>
            <person name="Andreopoulos B."/>
            <person name="Lipzen A."/>
            <person name="Chen C."/>
            <person name="Yan M."/>
            <person name="Daum C."/>
            <person name="Ng V."/>
            <person name="Clum A."/>
            <person name="Steindorff A."/>
            <person name="Ohm R.A."/>
            <person name="Martin F."/>
            <person name="Silar P."/>
            <person name="Natvig D.O."/>
            <person name="Lalanne C."/>
            <person name="Gautier V."/>
            <person name="Ament-Velasquez S.L."/>
            <person name="Kruys A."/>
            <person name="Hutchinson M.I."/>
            <person name="Powell A.J."/>
            <person name="Barry K."/>
            <person name="Miller A.N."/>
            <person name="Grigoriev I.V."/>
            <person name="Debuchy R."/>
            <person name="Gladieux P."/>
            <person name="Hiltunen Thoren M."/>
            <person name="Johannesson H."/>
        </authorList>
    </citation>
    <scope>NUCLEOTIDE SEQUENCE</scope>
    <source>
        <strain evidence="2">CBS 103.79</strain>
    </source>
</reference>
<evidence type="ECO:0000313" key="2">
    <source>
        <dbReference type="EMBL" id="KAK3904823.1"/>
    </source>
</evidence>
<evidence type="ECO:0000256" key="1">
    <source>
        <dbReference type="SAM" id="SignalP"/>
    </source>
</evidence>
<gene>
    <name evidence="2" type="ORF">C8A05DRAFT_31398</name>
</gene>
<protein>
    <submittedName>
        <fullName evidence="2">Uncharacterized protein</fullName>
    </submittedName>
</protein>
<name>A0AAN6MRU3_9PEZI</name>
<evidence type="ECO:0000313" key="3">
    <source>
        <dbReference type="Proteomes" id="UP001303889"/>
    </source>
</evidence>
<feature type="signal peptide" evidence="1">
    <location>
        <begin position="1"/>
        <end position="19"/>
    </location>
</feature>
<comment type="caution">
    <text evidence="2">The sequence shown here is derived from an EMBL/GenBank/DDBJ whole genome shotgun (WGS) entry which is preliminary data.</text>
</comment>
<dbReference type="EMBL" id="MU855382">
    <property type="protein sequence ID" value="KAK3904823.1"/>
    <property type="molecule type" value="Genomic_DNA"/>
</dbReference>
<keyword evidence="1" id="KW-0732">Signal</keyword>
<sequence>MFSQQTVLSFLALTGLASATALMPRACGETAAKVCFGRDGGQPQNILLDDLQYVADYLRYTGESAEPGPSARWTMPSGLDCAEWTVEIPGAGTVLLLAKHINPRITSSVLYADMANTIDGGVDATEEAKKASLMGCGTGGGMLGVKTDAKNPAYNTDEYKATKAKPEGIILKVVKAAAAAAA</sequence>